<comment type="caution">
    <text evidence="1">The sequence shown here is derived from an EMBL/GenBank/DDBJ whole genome shotgun (WGS) entry which is preliminary data.</text>
</comment>
<dbReference type="EMBL" id="JAVREH010000009">
    <property type="protein sequence ID" value="MDT0261722.1"/>
    <property type="molecule type" value="Genomic_DNA"/>
</dbReference>
<evidence type="ECO:0000313" key="2">
    <source>
        <dbReference type="Proteomes" id="UP001183176"/>
    </source>
</evidence>
<proteinExistence type="predicted"/>
<organism evidence="1 2">
    <name type="scientific">Jatrophihabitans lederbergiae</name>
    <dbReference type="NCBI Taxonomy" id="3075547"/>
    <lineage>
        <taxon>Bacteria</taxon>
        <taxon>Bacillati</taxon>
        <taxon>Actinomycetota</taxon>
        <taxon>Actinomycetes</taxon>
        <taxon>Jatrophihabitantales</taxon>
        <taxon>Jatrophihabitantaceae</taxon>
        <taxon>Jatrophihabitans</taxon>
    </lineage>
</organism>
<dbReference type="Proteomes" id="UP001183176">
    <property type="component" value="Unassembled WGS sequence"/>
</dbReference>
<evidence type="ECO:0000313" key="1">
    <source>
        <dbReference type="EMBL" id="MDT0261722.1"/>
    </source>
</evidence>
<sequence>MTSPRTVRSRLRQHSGPAPFRVLAAVLSLFLVAFVATGCGGKNSTTSSAASAVSSGVTAGSNPSATSGSDGASTAAAGCPTSNTTNFAKSKFVLHTGLAFGAFHRYLYKPFQAGTFKSGAHGRITAFVKAGAAALFIKREVRLAAEDVQANPTLCKTIGRPLQAIGDQVSSVVDKLKSGDTSGIGVLEGLVQTVKSKASSAGTTIQEDSNASLGG</sequence>
<reference evidence="2" key="1">
    <citation type="submission" date="2023-07" db="EMBL/GenBank/DDBJ databases">
        <title>30 novel species of actinomycetes from the DSMZ collection.</title>
        <authorList>
            <person name="Nouioui I."/>
        </authorList>
    </citation>
    <scope>NUCLEOTIDE SEQUENCE [LARGE SCALE GENOMIC DNA]</scope>
    <source>
        <strain evidence="2">DSM 44399</strain>
    </source>
</reference>
<protein>
    <submittedName>
        <fullName evidence="1">Uncharacterized protein</fullName>
    </submittedName>
</protein>
<keyword evidence="2" id="KW-1185">Reference proteome</keyword>
<accession>A0ABU2J9S5</accession>
<gene>
    <name evidence="1" type="ORF">RM423_09975</name>
</gene>
<dbReference type="RefSeq" id="WP_311422875.1">
    <property type="nucleotide sequence ID" value="NZ_JAVREH010000009.1"/>
</dbReference>
<name>A0ABU2J9S5_9ACTN</name>